<comment type="caution">
    <text evidence="5">The sequence shown here is derived from an EMBL/GenBank/DDBJ whole genome shotgun (WGS) entry which is preliminary data.</text>
</comment>
<feature type="region of interest" description="Disordered" evidence="2">
    <location>
        <begin position="60"/>
        <end position="96"/>
    </location>
</feature>
<feature type="domain" description="CHAD" evidence="4">
    <location>
        <begin position="215"/>
        <end position="487"/>
    </location>
</feature>
<dbReference type="Proteomes" id="UP001361239">
    <property type="component" value="Unassembled WGS sequence"/>
</dbReference>
<dbReference type="Pfam" id="PF01928">
    <property type="entry name" value="CYTH"/>
    <property type="match status" value="1"/>
</dbReference>
<dbReference type="SMART" id="SM00880">
    <property type="entry name" value="CHAD"/>
    <property type="match status" value="1"/>
</dbReference>
<dbReference type="PANTHER" id="PTHR39569:SF1">
    <property type="entry name" value="INORGANIC TRIPHOSPHATASE"/>
    <property type="match status" value="1"/>
</dbReference>
<dbReference type="InterPro" id="IPR007899">
    <property type="entry name" value="CHAD_dom"/>
</dbReference>
<dbReference type="SUPFAM" id="SSF55154">
    <property type="entry name" value="CYTH-like phosphatases"/>
    <property type="match status" value="1"/>
</dbReference>
<dbReference type="InterPro" id="IPR038186">
    <property type="entry name" value="CHAD_dom_sf"/>
</dbReference>
<dbReference type="RefSeq" id="WP_339587606.1">
    <property type="nucleotide sequence ID" value="NZ_JBBHJZ010000002.1"/>
</dbReference>
<evidence type="ECO:0000313" key="5">
    <source>
        <dbReference type="EMBL" id="MEJ5977674.1"/>
    </source>
</evidence>
<feature type="coiled-coil region" evidence="1">
    <location>
        <begin position="310"/>
        <end position="337"/>
    </location>
</feature>
<organism evidence="5 6">
    <name type="scientific">Novosphingobium anseongense</name>
    <dbReference type="NCBI Taxonomy" id="3133436"/>
    <lineage>
        <taxon>Bacteria</taxon>
        <taxon>Pseudomonadati</taxon>
        <taxon>Pseudomonadota</taxon>
        <taxon>Alphaproteobacteria</taxon>
        <taxon>Sphingomonadales</taxon>
        <taxon>Sphingomonadaceae</taxon>
        <taxon>Novosphingobium</taxon>
    </lineage>
</organism>
<name>A0ABU8RY76_9SPHN</name>
<dbReference type="CDD" id="cd07756">
    <property type="entry name" value="CYTH-like_Pase_CHAD"/>
    <property type="match status" value="1"/>
</dbReference>
<accession>A0ABU8RY76</accession>
<protein>
    <submittedName>
        <fullName evidence="5">CHAD domain-containing protein</fullName>
    </submittedName>
</protein>
<evidence type="ECO:0000256" key="2">
    <source>
        <dbReference type="SAM" id="MobiDB-lite"/>
    </source>
</evidence>
<gene>
    <name evidence="5" type="ORF">WG901_13585</name>
</gene>
<dbReference type="InterPro" id="IPR039013">
    <property type="entry name" value="YgiF"/>
</dbReference>
<proteinExistence type="predicted"/>
<evidence type="ECO:0000259" key="4">
    <source>
        <dbReference type="PROSITE" id="PS51708"/>
    </source>
</evidence>
<dbReference type="Gene3D" id="2.40.320.10">
    <property type="entry name" value="Hypothetical Protein Pfu-838710-001"/>
    <property type="match status" value="1"/>
</dbReference>
<sequence>MAEGQETELKLAASPAMLAQLREHPLLAGKDTALTLVTRYFDTPDAILHRHGATLRLRDDGTKSEQTFKSTAGSDSSLRRGEWNAPATGEAPDPQTLPAAARKLLEPLLVDARLRPLATTRIERITRRLKFGTSTIEAAFDSGTVEAGRRSEPVCELELELVDGEAADLFALARQLPLGPELAWSTESKGERGHALALKLPFTAARAGEVALTPAMTVAEGFQVIAWNCLAQFLGNYREVLASGDPDAVHQSRVAIRRLRAAFSLFGDHVTDERSAAFRAEWKAAGDALSPARDIHVLVERIESAAQDAKDDTLDLLKHLRAQRKKATREAQTALSDPALQQLLIGFAEWLEHDLPSASEPLSEFAARTLARRRRKLVKQPALDKLSDETLHELRIQGKKLRYAAEFFDALYPDKKSAKERRAFAKALGKLQDCLGSVHDIAVAHDQREHLFAGKEPIAAAGLSAQLAELLDKHGPGRKRLIKSASKALDRVAEAPAWWKFPIIEQ</sequence>
<keyword evidence="6" id="KW-1185">Reference proteome</keyword>
<dbReference type="InterPro" id="IPR023577">
    <property type="entry name" value="CYTH_domain"/>
</dbReference>
<feature type="compositionally biased region" description="Polar residues" evidence="2">
    <location>
        <begin position="64"/>
        <end position="76"/>
    </location>
</feature>
<feature type="domain" description="CYTH" evidence="3">
    <location>
        <begin position="4"/>
        <end position="200"/>
    </location>
</feature>
<evidence type="ECO:0000313" key="6">
    <source>
        <dbReference type="Proteomes" id="UP001361239"/>
    </source>
</evidence>
<evidence type="ECO:0000259" key="3">
    <source>
        <dbReference type="PROSITE" id="PS51707"/>
    </source>
</evidence>
<keyword evidence="1" id="KW-0175">Coiled coil</keyword>
<dbReference type="Pfam" id="PF05235">
    <property type="entry name" value="CHAD"/>
    <property type="match status" value="1"/>
</dbReference>
<reference evidence="5 6" key="1">
    <citation type="submission" date="2024-03" db="EMBL/GenBank/DDBJ databases">
        <authorList>
            <person name="Jo J.-H."/>
        </authorList>
    </citation>
    <scope>NUCLEOTIDE SEQUENCE [LARGE SCALE GENOMIC DNA]</scope>
    <source>
        <strain evidence="5 6">PS1R-30</strain>
    </source>
</reference>
<dbReference type="PROSITE" id="PS51708">
    <property type="entry name" value="CHAD"/>
    <property type="match status" value="1"/>
</dbReference>
<dbReference type="Gene3D" id="1.40.20.10">
    <property type="entry name" value="CHAD domain"/>
    <property type="match status" value="1"/>
</dbReference>
<dbReference type="InterPro" id="IPR033469">
    <property type="entry name" value="CYTH-like_dom_sf"/>
</dbReference>
<dbReference type="EMBL" id="JBBHJZ010000002">
    <property type="protein sequence ID" value="MEJ5977674.1"/>
    <property type="molecule type" value="Genomic_DNA"/>
</dbReference>
<evidence type="ECO:0000256" key="1">
    <source>
        <dbReference type="SAM" id="Coils"/>
    </source>
</evidence>
<dbReference type="SMART" id="SM01118">
    <property type="entry name" value="CYTH"/>
    <property type="match status" value="1"/>
</dbReference>
<dbReference type="PROSITE" id="PS51707">
    <property type="entry name" value="CYTH"/>
    <property type="match status" value="1"/>
</dbReference>
<dbReference type="PANTHER" id="PTHR39569">
    <property type="entry name" value="INORGANIC TRIPHOSPHATASE"/>
    <property type="match status" value="1"/>
</dbReference>